<reference evidence="5" key="1">
    <citation type="journal article" date="2014" name="Nat. Genet.">
        <title>Genome of the human hookworm Necator americanus.</title>
        <authorList>
            <person name="Tang Y.T."/>
            <person name="Gao X."/>
            <person name="Rosa B.A."/>
            <person name="Abubucker S."/>
            <person name="Hallsworth-Pepin K."/>
            <person name="Martin J."/>
            <person name="Tyagi R."/>
            <person name="Heizer E."/>
            <person name="Zhang X."/>
            <person name="Bhonagiri-Palsikar V."/>
            <person name="Minx P."/>
            <person name="Warren W.C."/>
            <person name="Wang Q."/>
            <person name="Zhan B."/>
            <person name="Hotez P.J."/>
            <person name="Sternberg P.W."/>
            <person name="Dougall A."/>
            <person name="Gaze S.T."/>
            <person name="Mulvenna J."/>
            <person name="Sotillo J."/>
            <person name="Ranganathan S."/>
            <person name="Rabelo E.M."/>
            <person name="Wilson R.K."/>
            <person name="Felgner P.L."/>
            <person name="Bethony J."/>
            <person name="Hawdon J.M."/>
            <person name="Gasser R.B."/>
            <person name="Loukas A."/>
            <person name="Mitreva M."/>
        </authorList>
    </citation>
    <scope>NUCLEOTIDE SEQUENCE [LARGE SCALE GENOMIC DNA]</scope>
</reference>
<sequence>VVPNVLDQVEAADDDELREALLQSLETFTYRCPREMAVYQDRILKIVTSDLTYDPNYSYSDDEDDSSMELGEGDTDEDDAEDYSDDDDMSWKVRRASAKTIEAMIVSRRDQLPSSVQTLGPLLISRLREREENVRVDIYNAYIAILSQARLVVPNALAAVHVRSFFYCFNLFRRKMTKRLFLPSEPSFFSFKFFWKGGIF</sequence>
<dbReference type="KEGG" id="nai:NECAME_02278"/>
<proteinExistence type="predicted"/>
<name>W2TH12_NECAM</name>
<accession>W2TH12</accession>
<keyword evidence="1" id="KW-0677">Repeat</keyword>
<evidence type="ECO:0000313" key="5">
    <source>
        <dbReference type="Proteomes" id="UP000053676"/>
    </source>
</evidence>
<feature type="non-terminal residue" evidence="4">
    <location>
        <position position="1"/>
    </location>
</feature>
<dbReference type="GO" id="GO:0010265">
    <property type="term" value="P:SCF complex assembly"/>
    <property type="evidence" value="ECO:0007669"/>
    <property type="project" value="InterPro"/>
</dbReference>
<dbReference type="Proteomes" id="UP000053676">
    <property type="component" value="Unassembled WGS sequence"/>
</dbReference>
<dbReference type="PANTHER" id="PTHR12696">
    <property type="entry name" value="TIP120"/>
    <property type="match status" value="1"/>
</dbReference>
<feature type="compositionally biased region" description="Acidic residues" evidence="3">
    <location>
        <begin position="60"/>
        <end position="88"/>
    </location>
</feature>
<evidence type="ECO:0008006" key="6">
    <source>
        <dbReference type="Google" id="ProtNLM"/>
    </source>
</evidence>
<dbReference type="STRING" id="51031.W2TH12"/>
<evidence type="ECO:0000256" key="1">
    <source>
        <dbReference type="ARBA" id="ARBA00022737"/>
    </source>
</evidence>
<dbReference type="OrthoDB" id="6260732at2759"/>
<dbReference type="EMBL" id="KI658934">
    <property type="protein sequence ID" value="ETN80879.1"/>
    <property type="molecule type" value="Genomic_DNA"/>
</dbReference>
<evidence type="ECO:0000313" key="4">
    <source>
        <dbReference type="EMBL" id="ETN80879.1"/>
    </source>
</evidence>
<organism evidence="4 5">
    <name type="scientific">Necator americanus</name>
    <name type="common">Human hookworm</name>
    <dbReference type="NCBI Taxonomy" id="51031"/>
    <lineage>
        <taxon>Eukaryota</taxon>
        <taxon>Metazoa</taxon>
        <taxon>Ecdysozoa</taxon>
        <taxon>Nematoda</taxon>
        <taxon>Chromadorea</taxon>
        <taxon>Rhabditida</taxon>
        <taxon>Rhabditina</taxon>
        <taxon>Rhabditomorpha</taxon>
        <taxon>Strongyloidea</taxon>
        <taxon>Ancylostomatidae</taxon>
        <taxon>Bunostominae</taxon>
        <taxon>Necator</taxon>
    </lineage>
</organism>
<keyword evidence="2" id="KW-0833">Ubl conjugation pathway</keyword>
<dbReference type="AlphaFoldDB" id="W2TH12"/>
<protein>
    <recommendedName>
        <fullName evidence="6">HEAT repeat protein</fullName>
    </recommendedName>
</protein>
<keyword evidence="5" id="KW-1185">Reference proteome</keyword>
<dbReference type="InterPro" id="IPR039852">
    <property type="entry name" value="CAND1/CAND2"/>
</dbReference>
<dbReference type="InterPro" id="IPR011989">
    <property type="entry name" value="ARM-like"/>
</dbReference>
<dbReference type="SUPFAM" id="SSF48371">
    <property type="entry name" value="ARM repeat"/>
    <property type="match status" value="1"/>
</dbReference>
<evidence type="ECO:0000256" key="3">
    <source>
        <dbReference type="SAM" id="MobiDB-lite"/>
    </source>
</evidence>
<evidence type="ECO:0000256" key="2">
    <source>
        <dbReference type="ARBA" id="ARBA00022786"/>
    </source>
</evidence>
<gene>
    <name evidence="4" type="ORF">NECAME_02278</name>
</gene>
<feature type="region of interest" description="Disordered" evidence="3">
    <location>
        <begin position="55"/>
        <end position="88"/>
    </location>
</feature>
<dbReference type="Gene3D" id="1.25.10.10">
    <property type="entry name" value="Leucine-rich Repeat Variant"/>
    <property type="match status" value="1"/>
</dbReference>
<dbReference type="InterPro" id="IPR016024">
    <property type="entry name" value="ARM-type_fold"/>
</dbReference>